<comment type="function">
    <text evidence="6">Required for the formation of N(7)-methylguanine at position 46 (m7G46) in tRNA. In the complex, it is required to stabilize and induce conformational changes of the catalytic subunit.</text>
</comment>
<dbReference type="GO" id="GO:0005634">
    <property type="term" value="C:nucleus"/>
    <property type="evidence" value="ECO:0007669"/>
    <property type="project" value="UniProtKB-SubCell"/>
</dbReference>
<gene>
    <name evidence="8" type="ORF">DXG03_009429</name>
</gene>
<accession>A0A9P7GBE6</accession>
<reference evidence="8" key="1">
    <citation type="submission" date="2020-07" db="EMBL/GenBank/DDBJ databases">
        <authorList>
            <person name="Nieuwenhuis M."/>
            <person name="Van De Peppel L.J.J."/>
        </authorList>
    </citation>
    <scope>NUCLEOTIDE SEQUENCE</scope>
    <source>
        <strain evidence="8">AP01</strain>
        <tissue evidence="8">Mycelium</tissue>
    </source>
</reference>
<dbReference type="InterPro" id="IPR028884">
    <property type="entry name" value="Trm82"/>
</dbReference>
<dbReference type="SUPFAM" id="SSF50978">
    <property type="entry name" value="WD40 repeat-like"/>
    <property type="match status" value="1"/>
</dbReference>
<sequence length="522" mass="56149">MSLYPHSQLFPGPVSTVVISGPHVQVLETATGIVRHTIIDRAGPVRCAALDAQGKYIATAGDDKMLKIRDVEGLGLVNERELPKRPTRILFTADGQTVLVSDKFGDVFSYPFDFIPLSEKQKKDALSSHENPSGGKLILGHASLLNAFLLSPDEKHIITADRDEHIRVSWYPQGYNVEIYCLGHTKFVSAIHNPSFAPSELVSGGGDPALKIWDWMTGAVKHEIQLWDAVEPYIRVSAPKRRRGDDDDEAPEAKRKGRGKKAKGKGKAKGAQAGAAKAGDDEPAEEAKEEVVAAAPAVKNGPTMELDERVEKVLVIQKIDSAPSRQILFSAVGATALFVAPYPSDSPEGGIHAFDFGQPVLDFAVAEDGLIWVSLDGNWEEGTAENSGKTFVRALELSSGELVETARDALLLKTLNSAALHPASAEDLKALDIYGDLASMPKNTEVENEEGEALTSADAEKTNKKLLGRLKNKQAVLEKAQAIASGSVPTPAVDEDVQEPEAKKTKSDVGDTLDQDIAMADE</sequence>
<dbReference type="Pfam" id="PF00400">
    <property type="entry name" value="WD40"/>
    <property type="match status" value="2"/>
</dbReference>
<evidence type="ECO:0000256" key="5">
    <source>
        <dbReference type="ARBA" id="ARBA00023242"/>
    </source>
</evidence>
<dbReference type="HAMAP" id="MF_03056">
    <property type="entry name" value="TRM82"/>
    <property type="match status" value="1"/>
</dbReference>
<feature type="compositionally biased region" description="Basic and acidic residues" evidence="7">
    <location>
        <begin position="500"/>
        <end position="509"/>
    </location>
</feature>
<organism evidence="8 9">
    <name type="scientific">Asterophora parasitica</name>
    <dbReference type="NCBI Taxonomy" id="117018"/>
    <lineage>
        <taxon>Eukaryota</taxon>
        <taxon>Fungi</taxon>
        <taxon>Dikarya</taxon>
        <taxon>Basidiomycota</taxon>
        <taxon>Agaricomycotina</taxon>
        <taxon>Agaricomycetes</taxon>
        <taxon>Agaricomycetidae</taxon>
        <taxon>Agaricales</taxon>
        <taxon>Tricholomatineae</taxon>
        <taxon>Lyophyllaceae</taxon>
        <taxon>Asterophora</taxon>
    </lineage>
</organism>
<keyword evidence="4 6" id="KW-0677">Repeat</keyword>
<comment type="caution">
    <text evidence="8">The sequence shown here is derived from an EMBL/GenBank/DDBJ whole genome shotgun (WGS) entry which is preliminary data.</text>
</comment>
<evidence type="ECO:0000313" key="8">
    <source>
        <dbReference type="EMBL" id="KAG5647492.1"/>
    </source>
</evidence>
<dbReference type="InterPro" id="IPR001680">
    <property type="entry name" value="WD40_rpt"/>
</dbReference>
<evidence type="ECO:0000256" key="4">
    <source>
        <dbReference type="ARBA" id="ARBA00022737"/>
    </source>
</evidence>
<feature type="compositionally biased region" description="Acidic residues" evidence="7">
    <location>
        <begin position="511"/>
        <end position="522"/>
    </location>
</feature>
<dbReference type="PANTHER" id="PTHR16288:SF0">
    <property type="entry name" value="TRNA (GUANINE-N(7)-)-METHYLTRANSFERASE NON-CATALYTIC SUBUNIT WDR4"/>
    <property type="match status" value="1"/>
</dbReference>
<comment type="subcellular location">
    <subcellularLocation>
        <location evidence="1 6">Nucleus</location>
    </subcellularLocation>
</comment>
<dbReference type="GO" id="GO:0106004">
    <property type="term" value="P:tRNA (guanine-N7)-methylation"/>
    <property type="evidence" value="ECO:0007669"/>
    <property type="project" value="UniProtKB-UniRule"/>
</dbReference>
<proteinExistence type="inferred from homology"/>
<evidence type="ECO:0000256" key="7">
    <source>
        <dbReference type="SAM" id="MobiDB-lite"/>
    </source>
</evidence>
<evidence type="ECO:0000256" key="1">
    <source>
        <dbReference type="ARBA" id="ARBA00004123"/>
    </source>
</evidence>
<dbReference type="Gene3D" id="2.130.10.10">
    <property type="entry name" value="YVTN repeat-like/Quinoprotein amine dehydrogenase"/>
    <property type="match status" value="2"/>
</dbReference>
<dbReference type="SMART" id="SM00320">
    <property type="entry name" value="WD40"/>
    <property type="match status" value="3"/>
</dbReference>
<evidence type="ECO:0000256" key="6">
    <source>
        <dbReference type="HAMAP-Rule" id="MF_03056"/>
    </source>
</evidence>
<feature type="region of interest" description="Disordered" evidence="7">
    <location>
        <begin position="482"/>
        <end position="522"/>
    </location>
</feature>
<dbReference type="GO" id="GO:0005829">
    <property type="term" value="C:cytosol"/>
    <property type="evidence" value="ECO:0007669"/>
    <property type="project" value="TreeGrafter"/>
</dbReference>
<dbReference type="AlphaFoldDB" id="A0A9P7GBE6"/>
<keyword evidence="9" id="KW-1185">Reference proteome</keyword>
<feature type="compositionally biased region" description="Basic residues" evidence="7">
    <location>
        <begin position="255"/>
        <end position="268"/>
    </location>
</feature>
<keyword evidence="3 6" id="KW-0819">tRNA processing</keyword>
<evidence type="ECO:0000313" key="9">
    <source>
        <dbReference type="Proteomes" id="UP000775547"/>
    </source>
</evidence>
<dbReference type="OrthoDB" id="339900at2759"/>
<dbReference type="PANTHER" id="PTHR16288">
    <property type="entry name" value="WD40 REPEAT PROTEIN 4"/>
    <property type="match status" value="1"/>
</dbReference>
<dbReference type="InterPro" id="IPR036322">
    <property type="entry name" value="WD40_repeat_dom_sf"/>
</dbReference>
<evidence type="ECO:0000256" key="3">
    <source>
        <dbReference type="ARBA" id="ARBA00022694"/>
    </source>
</evidence>
<reference evidence="8" key="2">
    <citation type="submission" date="2021-10" db="EMBL/GenBank/DDBJ databases">
        <title>Phylogenomics reveals ancestral predisposition of the termite-cultivated fungus Termitomyces towards a domesticated lifestyle.</title>
        <authorList>
            <person name="Auxier B."/>
            <person name="Grum-Grzhimaylo A."/>
            <person name="Cardenas M.E."/>
            <person name="Lodge J.D."/>
            <person name="Laessoe T."/>
            <person name="Pedersen O."/>
            <person name="Smith M.E."/>
            <person name="Kuyper T.W."/>
            <person name="Franco-Molano E.A."/>
            <person name="Baroni T.J."/>
            <person name="Aanen D.K."/>
        </authorList>
    </citation>
    <scope>NUCLEOTIDE SEQUENCE</scope>
    <source>
        <strain evidence="8">AP01</strain>
        <tissue evidence="8">Mycelium</tissue>
    </source>
</reference>
<protein>
    <recommendedName>
        <fullName evidence="10">Transfer RNA methyltransferase 82</fullName>
    </recommendedName>
</protein>
<evidence type="ECO:0000256" key="2">
    <source>
        <dbReference type="ARBA" id="ARBA00022574"/>
    </source>
</evidence>
<keyword evidence="5 6" id="KW-0539">Nucleus</keyword>
<dbReference type="EMBL" id="JABCKV010000009">
    <property type="protein sequence ID" value="KAG5647492.1"/>
    <property type="molecule type" value="Genomic_DNA"/>
</dbReference>
<comment type="pathway">
    <text evidence="6">tRNA modification; N(7)-methylguanine-tRNA biosynthesis.</text>
</comment>
<name>A0A9P7GBE6_9AGAR</name>
<comment type="similarity">
    <text evidence="6">Belongs to the WD repeat TRM82 family.</text>
</comment>
<dbReference type="InterPro" id="IPR015943">
    <property type="entry name" value="WD40/YVTN_repeat-like_dom_sf"/>
</dbReference>
<feature type="region of interest" description="Disordered" evidence="7">
    <location>
        <begin position="239"/>
        <end position="296"/>
    </location>
</feature>
<dbReference type="GO" id="GO:0043527">
    <property type="term" value="C:tRNA methyltransferase complex"/>
    <property type="evidence" value="ECO:0007669"/>
    <property type="project" value="TreeGrafter"/>
</dbReference>
<dbReference type="Proteomes" id="UP000775547">
    <property type="component" value="Unassembled WGS sequence"/>
</dbReference>
<keyword evidence="2 6" id="KW-0853">WD repeat</keyword>
<evidence type="ECO:0008006" key="10">
    <source>
        <dbReference type="Google" id="ProtNLM"/>
    </source>
</evidence>